<feature type="transmembrane region" description="Helical" evidence="10">
    <location>
        <begin position="420"/>
        <end position="442"/>
    </location>
</feature>
<dbReference type="SMART" id="SM01330">
    <property type="entry name" value="Frizzled"/>
    <property type="match status" value="1"/>
</dbReference>
<gene>
    <name evidence="13" type="ORF">RN001_013498</name>
</gene>
<proteinExistence type="inferred from homology"/>
<dbReference type="GO" id="GO:0035567">
    <property type="term" value="P:non-canonical Wnt signaling pathway"/>
    <property type="evidence" value="ECO:0007669"/>
    <property type="project" value="TreeGrafter"/>
</dbReference>
<organism evidence="13 14">
    <name type="scientific">Aquatica leii</name>
    <dbReference type="NCBI Taxonomy" id="1421715"/>
    <lineage>
        <taxon>Eukaryota</taxon>
        <taxon>Metazoa</taxon>
        <taxon>Ecdysozoa</taxon>
        <taxon>Arthropoda</taxon>
        <taxon>Hexapoda</taxon>
        <taxon>Insecta</taxon>
        <taxon>Pterygota</taxon>
        <taxon>Neoptera</taxon>
        <taxon>Endopterygota</taxon>
        <taxon>Coleoptera</taxon>
        <taxon>Polyphaga</taxon>
        <taxon>Elateriformia</taxon>
        <taxon>Elateroidea</taxon>
        <taxon>Lampyridae</taxon>
        <taxon>Luciolinae</taxon>
        <taxon>Aquatica</taxon>
    </lineage>
</organism>
<evidence type="ECO:0000256" key="2">
    <source>
        <dbReference type="ARBA" id="ARBA00008077"/>
    </source>
</evidence>
<comment type="subcellular location">
    <subcellularLocation>
        <location evidence="1">Membrane</location>
        <topology evidence="1">Multi-pass membrane protein</topology>
    </subcellularLocation>
</comment>
<dbReference type="InterPro" id="IPR017981">
    <property type="entry name" value="GPCR_2-like_7TM"/>
</dbReference>
<dbReference type="AlphaFoldDB" id="A0AAN7SLM4"/>
<feature type="transmembrane region" description="Helical" evidence="10">
    <location>
        <begin position="229"/>
        <end position="253"/>
    </location>
</feature>
<evidence type="ECO:0000256" key="1">
    <source>
        <dbReference type="ARBA" id="ARBA00004141"/>
    </source>
</evidence>
<comment type="caution">
    <text evidence="13">The sequence shown here is derived from an EMBL/GenBank/DDBJ whole genome shotgun (WGS) entry which is preliminary data.</text>
</comment>
<feature type="transmembrane region" description="Helical" evidence="10">
    <location>
        <begin position="196"/>
        <end position="217"/>
    </location>
</feature>
<dbReference type="PRINTS" id="PR00489">
    <property type="entry name" value="FRIZZLED"/>
</dbReference>
<evidence type="ECO:0000313" key="13">
    <source>
        <dbReference type="EMBL" id="KAK4874138.1"/>
    </source>
</evidence>
<dbReference type="Gene3D" id="1.20.1070.10">
    <property type="entry name" value="Rhodopsin 7-helix transmembrane proteins"/>
    <property type="match status" value="1"/>
</dbReference>
<dbReference type="EMBL" id="JARPUR010000006">
    <property type="protein sequence ID" value="KAK4874138.1"/>
    <property type="molecule type" value="Genomic_DNA"/>
</dbReference>
<feature type="transmembrane region" description="Helical" evidence="10">
    <location>
        <begin position="273"/>
        <end position="296"/>
    </location>
</feature>
<evidence type="ECO:0000256" key="3">
    <source>
        <dbReference type="ARBA" id="ARBA00022473"/>
    </source>
</evidence>
<dbReference type="PANTHER" id="PTHR11309:SF99">
    <property type="entry name" value="FRIZZLED-4"/>
    <property type="match status" value="1"/>
</dbReference>
<dbReference type="InterPro" id="IPR036790">
    <property type="entry name" value="Frizzled_dom_sf"/>
</dbReference>
<evidence type="ECO:0000256" key="4">
    <source>
        <dbReference type="ARBA" id="ARBA00022692"/>
    </source>
</evidence>
<dbReference type="InterPro" id="IPR000539">
    <property type="entry name" value="Frizzled/Smoothened_7TM"/>
</dbReference>
<keyword evidence="14" id="KW-1185">Reference proteome</keyword>
<evidence type="ECO:0000313" key="14">
    <source>
        <dbReference type="Proteomes" id="UP001353858"/>
    </source>
</evidence>
<evidence type="ECO:0000256" key="10">
    <source>
        <dbReference type="SAM" id="Phobius"/>
    </source>
</evidence>
<comment type="similarity">
    <text evidence="2">Belongs to the G-protein coupled receptor Fz/Smo family.</text>
</comment>
<dbReference type="InterPro" id="IPR015526">
    <property type="entry name" value="Frizzled/SFRP"/>
</dbReference>
<keyword evidence="6 10" id="KW-0472">Membrane</keyword>
<dbReference type="PROSITE" id="PS50038">
    <property type="entry name" value="FZ"/>
    <property type="match status" value="1"/>
</dbReference>
<evidence type="ECO:0000259" key="12">
    <source>
        <dbReference type="PROSITE" id="PS50261"/>
    </source>
</evidence>
<feature type="domain" description="FZ" evidence="11">
    <location>
        <begin position="21"/>
        <end position="139"/>
    </location>
</feature>
<feature type="disulfide bond" evidence="9">
    <location>
        <begin position="34"/>
        <end position="80"/>
    </location>
</feature>
<dbReference type="Gene3D" id="1.10.2000.10">
    <property type="entry name" value="Frizzled cysteine-rich domain"/>
    <property type="match status" value="1"/>
</dbReference>
<feature type="disulfide bond" evidence="9">
    <location>
        <begin position="71"/>
        <end position="109"/>
    </location>
</feature>
<protein>
    <recommendedName>
        <fullName evidence="15">Frizzled-4</fullName>
    </recommendedName>
</protein>
<keyword evidence="5 10" id="KW-1133">Transmembrane helix</keyword>
<dbReference type="SMART" id="SM00063">
    <property type="entry name" value="FRI"/>
    <property type="match status" value="1"/>
</dbReference>
<dbReference type="PANTHER" id="PTHR11309">
    <property type="entry name" value="FRIZZLED"/>
    <property type="match status" value="1"/>
</dbReference>
<reference evidence="14" key="1">
    <citation type="submission" date="2023-01" db="EMBL/GenBank/DDBJ databases">
        <title>Key to firefly adult light organ development and bioluminescence: homeobox transcription factors regulate luciferase expression and transportation to peroxisome.</title>
        <authorList>
            <person name="Fu X."/>
        </authorList>
    </citation>
    <scope>NUCLEOTIDE SEQUENCE [LARGE SCALE GENOMIC DNA]</scope>
</reference>
<keyword evidence="7 9" id="KW-1015">Disulfide bond</keyword>
<accession>A0AAN7SLM4</accession>
<dbReference type="GO" id="GO:0005615">
    <property type="term" value="C:extracellular space"/>
    <property type="evidence" value="ECO:0007669"/>
    <property type="project" value="TreeGrafter"/>
</dbReference>
<dbReference type="GO" id="GO:0060070">
    <property type="term" value="P:canonical Wnt signaling pathway"/>
    <property type="evidence" value="ECO:0007669"/>
    <property type="project" value="TreeGrafter"/>
</dbReference>
<keyword evidence="4 10" id="KW-0812">Transmembrane</keyword>
<evidence type="ECO:0000256" key="9">
    <source>
        <dbReference type="PROSITE-ProRule" id="PRU00090"/>
    </source>
</evidence>
<feature type="transmembrane region" description="Helical" evidence="10">
    <location>
        <begin position="316"/>
        <end position="335"/>
    </location>
</feature>
<evidence type="ECO:0000256" key="7">
    <source>
        <dbReference type="ARBA" id="ARBA00023157"/>
    </source>
</evidence>
<keyword evidence="8" id="KW-0675">Receptor</keyword>
<name>A0AAN7SLM4_9COLE</name>
<feature type="transmembrane region" description="Helical" evidence="10">
    <location>
        <begin position="393"/>
        <end position="414"/>
    </location>
</feature>
<feature type="transmembrane region" description="Helical" evidence="10">
    <location>
        <begin position="347"/>
        <end position="373"/>
    </location>
</feature>
<dbReference type="GO" id="GO:0016020">
    <property type="term" value="C:membrane"/>
    <property type="evidence" value="ECO:0007669"/>
    <property type="project" value="UniProtKB-SubCell"/>
</dbReference>
<dbReference type="GO" id="GO:0017147">
    <property type="term" value="F:Wnt-protein binding"/>
    <property type="evidence" value="ECO:0007669"/>
    <property type="project" value="TreeGrafter"/>
</dbReference>
<comment type="caution">
    <text evidence="9">Lacks conserved residue(s) required for the propagation of feature annotation.</text>
</comment>
<sequence>MLFIYLLMFNGVNCVILQSVAGTTRCEKITTPLCQHLGYNTTMMPNFMGHEDQRDAALGLHVYKDLLNHNCSSFLRLFVCSVFIPLCSEHVPRAVPACRGLCEEVKKDCISTLQQINVGWPPELDCNKFPEPPNLCMQQPSEEDLKDVSNEQLHNLRSSTTQLCPVNSVPGSNQCLKKCNSDDTYSNSNKTIYNGWGMFWTLACLIVTTFALQTFLTQTKRFRWPARPILYLSLCGFIKAVVYLTRWIAGPLICLDEILLEKPTDSLGCTSAALLLVYINVATSLWWSIFCFVWYLSASKEWSTEAIEKISSKLHAFVWTSSTIPLVFILISRNIRLNELTGFCEISSVFLIIFQLLIVAVGFGLGIFTSTALKNVRRALLQEGLSPFKLERLILRLGIISLGIFVCLVFSLISDFFDNFYVILLKVSLEFLHPIVASAWIFSSKTFKNWNRILRPKSRNKMLANLPTSKV</sequence>
<evidence type="ECO:0000259" key="11">
    <source>
        <dbReference type="PROSITE" id="PS50038"/>
    </source>
</evidence>
<dbReference type="InterPro" id="IPR020067">
    <property type="entry name" value="Frizzled_dom"/>
</dbReference>
<dbReference type="GO" id="GO:0004888">
    <property type="term" value="F:transmembrane signaling receptor activity"/>
    <property type="evidence" value="ECO:0007669"/>
    <property type="project" value="InterPro"/>
</dbReference>
<dbReference type="Pfam" id="PF01392">
    <property type="entry name" value="Fz"/>
    <property type="match status" value="1"/>
</dbReference>
<evidence type="ECO:0000256" key="8">
    <source>
        <dbReference type="ARBA" id="ARBA00023170"/>
    </source>
</evidence>
<dbReference type="SUPFAM" id="SSF63501">
    <property type="entry name" value="Frizzled cysteine-rich domain"/>
    <property type="match status" value="1"/>
</dbReference>
<dbReference type="Proteomes" id="UP001353858">
    <property type="component" value="Unassembled WGS sequence"/>
</dbReference>
<feature type="disulfide bond" evidence="9">
    <location>
        <begin position="102"/>
        <end position="126"/>
    </location>
</feature>
<evidence type="ECO:0000256" key="6">
    <source>
        <dbReference type="ARBA" id="ARBA00023136"/>
    </source>
</evidence>
<feature type="domain" description="G-protein coupled receptors family 2 profile 2" evidence="12">
    <location>
        <begin position="190"/>
        <end position="344"/>
    </location>
</feature>
<feature type="disulfide bond" evidence="9">
    <location>
        <begin position="26"/>
        <end position="87"/>
    </location>
</feature>
<evidence type="ECO:0008006" key="15">
    <source>
        <dbReference type="Google" id="ProtNLM"/>
    </source>
</evidence>
<evidence type="ECO:0000256" key="5">
    <source>
        <dbReference type="ARBA" id="ARBA00022989"/>
    </source>
</evidence>
<dbReference type="Pfam" id="PF01534">
    <property type="entry name" value="Frizzled"/>
    <property type="match status" value="1"/>
</dbReference>
<keyword evidence="3" id="KW-0217">Developmental protein</keyword>
<dbReference type="PROSITE" id="PS50261">
    <property type="entry name" value="G_PROTEIN_RECEP_F2_4"/>
    <property type="match status" value="1"/>
</dbReference>